<reference evidence="3 4" key="1">
    <citation type="journal article" date="2012" name="BMC Genomics">
        <title>Comparative genomic analysis and phylogenetic position of Theileria equi.</title>
        <authorList>
            <person name="Kappmeyer L.S."/>
            <person name="Thiagarajan M."/>
            <person name="Herndon D.R."/>
            <person name="Ramsay J.D."/>
            <person name="Caler E."/>
            <person name="Djikeng A."/>
            <person name="Gillespie J.J."/>
            <person name="Lau A.O."/>
            <person name="Roalson E.H."/>
            <person name="Silva J.C."/>
            <person name="Silva M.G."/>
            <person name="Suarez C.E."/>
            <person name="Ueti M.W."/>
            <person name="Nene V.M."/>
            <person name="Mealey R.H."/>
            <person name="Knowles D.P."/>
            <person name="Brayton K.A."/>
        </authorList>
    </citation>
    <scope>NUCLEOTIDE SEQUENCE [LARGE SCALE GENOMIC DNA]</scope>
    <source>
        <strain evidence="3 4">WA</strain>
    </source>
</reference>
<dbReference type="eggNOG" id="ENOG502S4HI">
    <property type="taxonomic scope" value="Eukaryota"/>
</dbReference>
<evidence type="ECO:0000313" key="4">
    <source>
        <dbReference type="Proteomes" id="UP000031512"/>
    </source>
</evidence>
<feature type="repeat" description="WD" evidence="1">
    <location>
        <begin position="445"/>
        <end position="471"/>
    </location>
</feature>
<evidence type="ECO:0000256" key="1">
    <source>
        <dbReference type="PROSITE-ProRule" id="PRU00221"/>
    </source>
</evidence>
<dbReference type="InterPro" id="IPR015943">
    <property type="entry name" value="WD40/YVTN_repeat-like_dom_sf"/>
</dbReference>
<dbReference type="SUPFAM" id="SSF50978">
    <property type="entry name" value="WD40 repeat-like"/>
    <property type="match status" value="1"/>
</dbReference>
<feature type="domain" description="PX" evidence="2">
    <location>
        <begin position="1"/>
        <end position="110"/>
    </location>
</feature>
<organism evidence="3 4">
    <name type="scientific">Theileria equi strain WA</name>
    <dbReference type="NCBI Taxonomy" id="1537102"/>
    <lineage>
        <taxon>Eukaryota</taxon>
        <taxon>Sar</taxon>
        <taxon>Alveolata</taxon>
        <taxon>Apicomplexa</taxon>
        <taxon>Aconoidasida</taxon>
        <taxon>Piroplasmida</taxon>
        <taxon>Theileriidae</taxon>
        <taxon>Theileria</taxon>
    </lineage>
</organism>
<dbReference type="CDD" id="cd06093">
    <property type="entry name" value="PX_domain"/>
    <property type="match status" value="1"/>
</dbReference>
<dbReference type="Gene3D" id="2.130.10.10">
    <property type="entry name" value="YVTN repeat-like/Quinoprotein amine dehydrogenase"/>
    <property type="match status" value="1"/>
</dbReference>
<accession>L0AX86</accession>
<dbReference type="SUPFAM" id="SSF64268">
    <property type="entry name" value="PX domain"/>
    <property type="match status" value="1"/>
</dbReference>
<dbReference type="PROSITE" id="PS50082">
    <property type="entry name" value="WD_REPEATS_2"/>
    <property type="match status" value="1"/>
</dbReference>
<dbReference type="SMART" id="SM00320">
    <property type="entry name" value="WD40"/>
    <property type="match status" value="3"/>
</dbReference>
<evidence type="ECO:0000259" key="2">
    <source>
        <dbReference type="PROSITE" id="PS50195"/>
    </source>
</evidence>
<dbReference type="PROSITE" id="PS50195">
    <property type="entry name" value="PX"/>
    <property type="match status" value="1"/>
</dbReference>
<dbReference type="InterPro" id="IPR001680">
    <property type="entry name" value="WD40_rpt"/>
</dbReference>
<dbReference type="EMBL" id="CP001669">
    <property type="protein sequence ID" value="AFZ79636.1"/>
    <property type="molecule type" value="Genomic_DNA"/>
</dbReference>
<proteinExistence type="predicted"/>
<dbReference type="RefSeq" id="XP_004829302.1">
    <property type="nucleotide sequence ID" value="XM_004829245.1"/>
</dbReference>
<protein>
    <recommendedName>
        <fullName evidence="2">PX domain-containing protein</fullName>
    </recommendedName>
</protein>
<dbReference type="KEGG" id="beq:BEWA_024850"/>
<dbReference type="GO" id="GO:0035091">
    <property type="term" value="F:phosphatidylinositol binding"/>
    <property type="evidence" value="ECO:0007669"/>
    <property type="project" value="InterPro"/>
</dbReference>
<dbReference type="InterPro" id="IPR001683">
    <property type="entry name" value="PX_dom"/>
</dbReference>
<dbReference type="GeneID" id="15806065"/>
<evidence type="ECO:0000313" key="3">
    <source>
        <dbReference type="EMBL" id="AFZ79636.1"/>
    </source>
</evidence>
<dbReference type="Proteomes" id="UP000031512">
    <property type="component" value="Chromosome 1"/>
</dbReference>
<gene>
    <name evidence="3" type="ORF">BEWA_024850</name>
</gene>
<keyword evidence="4" id="KW-1185">Reference proteome</keyword>
<dbReference type="OrthoDB" id="430293at2759"/>
<dbReference type="VEuPathDB" id="PiroplasmaDB:BEWA_024850"/>
<name>L0AX86_THEEQ</name>
<dbReference type="InterPro" id="IPR036871">
    <property type="entry name" value="PX_dom_sf"/>
</dbReference>
<dbReference type="Gene3D" id="3.30.1520.10">
    <property type="entry name" value="Phox-like domain"/>
    <property type="match status" value="1"/>
</dbReference>
<dbReference type="Pfam" id="PF00400">
    <property type="entry name" value="WD40"/>
    <property type="match status" value="1"/>
</dbReference>
<dbReference type="AlphaFoldDB" id="L0AX86"/>
<keyword evidence="1" id="KW-0853">WD repeat</keyword>
<sequence length="477" mass="53596">MELSTLSILVKNSQVNRFQYQVEVKYAGKKWTKHKSFAEFEQLQDTLLRNNYSDVPFLPDVNFAAGFGALDELHHAESSLQEFLLELFRRPDTRSSIDVLTFVDLLQHLKEVPKPVAAEYLTGTEAYNLSVSDYVCLEEDSLLIVSYEEKTVLSKLGRLWSIIEPDVIGAIRIFSFEKGIKKGFNLELHMDFIAKVRCMAYDKDTSTLFVATGDGYVKRFKLIKAAKPKEVTLEFLDEVLIHENAILTISLKSNLYYTCGYDGNIRRVEVKTNKVIGGGKLSKRLNGDKLMTSETTSDDVMIVGTTGNVLHMYYMGKEIPQFIQSVSIPQPCTIHKIVTNQKNVFVAHGNCISCYSLAKAQVDPDQGPRSNAHVIELSSIRKVSTKNSEIVNVSIPMSIRSAQFSINSVGSSFAAYNVYDFVIRSTSRQIIAAYDQVHFIHLIRDGNTLISGGSDGDVRVWKLPNDDDLVLWSPSRS</sequence>
<dbReference type="InterPro" id="IPR036322">
    <property type="entry name" value="WD40_repeat_dom_sf"/>
</dbReference>